<proteinExistence type="predicted"/>
<evidence type="ECO:0000259" key="2">
    <source>
        <dbReference type="PROSITE" id="PS50053"/>
    </source>
</evidence>
<evidence type="ECO:0000256" key="1">
    <source>
        <dbReference type="ARBA" id="ARBA00022499"/>
    </source>
</evidence>
<comment type="caution">
    <text evidence="3">The sequence shown here is derived from an EMBL/GenBank/DDBJ whole genome shotgun (WGS) entry which is preliminary data.</text>
</comment>
<dbReference type="InterPro" id="IPR050158">
    <property type="entry name" value="Ubiquitin_ubiquitin-like"/>
</dbReference>
<dbReference type="Gene3D" id="3.10.20.90">
    <property type="entry name" value="Phosphatidylinositol 3-kinase Catalytic Subunit, Chain A, domain 1"/>
    <property type="match status" value="1"/>
</dbReference>
<keyword evidence="4" id="KW-1185">Reference proteome</keyword>
<dbReference type="AlphaFoldDB" id="A0A835HH32"/>
<name>A0A835HH32_9MAGN</name>
<dbReference type="OrthoDB" id="604226at2759"/>
<dbReference type="InterPro" id="IPR000626">
    <property type="entry name" value="Ubiquitin-like_dom"/>
</dbReference>
<dbReference type="PROSITE" id="PS50053">
    <property type="entry name" value="UBIQUITIN_2"/>
    <property type="match status" value="1"/>
</dbReference>
<sequence length="103" mass="11255">MGTICNVKAKILSKEGITANQYDLIYLGEELDDSRTLAACNIEAGSILYAVFRFGDAMQISVSIEQDMRTINLNVKNCAIVVFSNVGMQVSTLLFSLGYHGNL</sequence>
<protein>
    <recommendedName>
        <fullName evidence="2">Ubiquitin-like domain-containing protein</fullName>
    </recommendedName>
</protein>
<dbReference type="SUPFAM" id="SSF54236">
    <property type="entry name" value="Ubiquitin-like"/>
    <property type="match status" value="1"/>
</dbReference>
<feature type="domain" description="Ubiquitin-like" evidence="2">
    <location>
        <begin position="1"/>
        <end position="53"/>
    </location>
</feature>
<dbReference type="GO" id="GO:0003729">
    <property type="term" value="F:mRNA binding"/>
    <property type="evidence" value="ECO:0007669"/>
    <property type="project" value="UniProtKB-ARBA"/>
</dbReference>
<dbReference type="InterPro" id="IPR029071">
    <property type="entry name" value="Ubiquitin-like_domsf"/>
</dbReference>
<evidence type="ECO:0000313" key="4">
    <source>
        <dbReference type="Proteomes" id="UP000631114"/>
    </source>
</evidence>
<dbReference type="Pfam" id="PF00240">
    <property type="entry name" value="ubiquitin"/>
    <property type="match status" value="1"/>
</dbReference>
<reference evidence="3 4" key="1">
    <citation type="submission" date="2020-10" db="EMBL/GenBank/DDBJ databases">
        <title>The Coptis chinensis genome and diversification of protoberbering-type alkaloids.</title>
        <authorList>
            <person name="Wang B."/>
            <person name="Shu S."/>
            <person name="Song C."/>
            <person name="Liu Y."/>
        </authorList>
    </citation>
    <scope>NUCLEOTIDE SEQUENCE [LARGE SCALE GENOMIC DNA]</scope>
    <source>
        <strain evidence="3">HL-2020</strain>
        <tissue evidence="3">Leaf</tissue>
    </source>
</reference>
<dbReference type="EMBL" id="JADFTS010000007">
    <property type="protein sequence ID" value="KAF9598187.1"/>
    <property type="molecule type" value="Genomic_DNA"/>
</dbReference>
<gene>
    <name evidence="3" type="ORF">IFM89_025804</name>
</gene>
<keyword evidence="1" id="KW-1017">Isopeptide bond</keyword>
<dbReference type="Proteomes" id="UP000631114">
    <property type="component" value="Unassembled WGS sequence"/>
</dbReference>
<accession>A0A835HH32</accession>
<dbReference type="InterPro" id="IPR019956">
    <property type="entry name" value="Ubiquitin_dom"/>
</dbReference>
<evidence type="ECO:0000313" key="3">
    <source>
        <dbReference type="EMBL" id="KAF9598187.1"/>
    </source>
</evidence>
<dbReference type="PANTHER" id="PTHR10666">
    <property type="entry name" value="UBIQUITIN"/>
    <property type="match status" value="1"/>
</dbReference>
<dbReference type="PRINTS" id="PR00348">
    <property type="entry name" value="UBIQUITIN"/>
</dbReference>
<organism evidence="3 4">
    <name type="scientific">Coptis chinensis</name>
    <dbReference type="NCBI Taxonomy" id="261450"/>
    <lineage>
        <taxon>Eukaryota</taxon>
        <taxon>Viridiplantae</taxon>
        <taxon>Streptophyta</taxon>
        <taxon>Embryophyta</taxon>
        <taxon>Tracheophyta</taxon>
        <taxon>Spermatophyta</taxon>
        <taxon>Magnoliopsida</taxon>
        <taxon>Ranunculales</taxon>
        <taxon>Ranunculaceae</taxon>
        <taxon>Coptidoideae</taxon>
        <taxon>Coptis</taxon>
    </lineage>
</organism>